<keyword evidence="6" id="KW-1185">Reference proteome</keyword>
<name>A0A8S1HC29_9PELO</name>
<dbReference type="EMBL" id="CAJGYM010000032">
    <property type="protein sequence ID" value="CAD6193124.1"/>
    <property type="molecule type" value="Genomic_DNA"/>
</dbReference>
<evidence type="ECO:0000313" key="5">
    <source>
        <dbReference type="EMBL" id="CAD6193124.1"/>
    </source>
</evidence>
<dbReference type="InterPro" id="IPR051428">
    <property type="entry name" value="Sphingo_Act-Surfact_Prot"/>
</dbReference>
<dbReference type="OrthoDB" id="69496at2759"/>
<dbReference type="InterPro" id="IPR008138">
    <property type="entry name" value="SapB_2"/>
</dbReference>
<dbReference type="InterPro" id="IPR008139">
    <property type="entry name" value="SaposinB_dom"/>
</dbReference>
<protein>
    <recommendedName>
        <fullName evidence="4">Saposin B-type domain-containing protein</fullName>
    </recommendedName>
</protein>
<dbReference type="SMART" id="SM00741">
    <property type="entry name" value="SapB"/>
    <property type="match status" value="1"/>
</dbReference>
<keyword evidence="1" id="KW-1015">Disulfide bond</keyword>
<keyword evidence="3" id="KW-0812">Transmembrane</keyword>
<keyword evidence="3" id="KW-0472">Membrane</keyword>
<evidence type="ECO:0000313" key="6">
    <source>
        <dbReference type="Proteomes" id="UP000835052"/>
    </source>
</evidence>
<dbReference type="InterPro" id="IPR011001">
    <property type="entry name" value="Saposin-like"/>
</dbReference>
<dbReference type="FunFam" id="1.10.225.10:FF:000017">
    <property type="entry name" value="SaPosin-like Protein family"/>
    <property type="match status" value="1"/>
</dbReference>
<dbReference type="PANTHER" id="PTHR11480">
    <property type="entry name" value="SAPOSIN-RELATED"/>
    <property type="match status" value="1"/>
</dbReference>
<evidence type="ECO:0000256" key="2">
    <source>
        <dbReference type="ARBA" id="ARBA00023180"/>
    </source>
</evidence>
<comment type="caution">
    <text evidence="5">The sequence shown here is derived from an EMBL/GenBank/DDBJ whole genome shotgun (WGS) entry which is preliminary data.</text>
</comment>
<feature type="transmembrane region" description="Helical" evidence="3">
    <location>
        <begin position="20"/>
        <end position="39"/>
    </location>
</feature>
<dbReference type="Pfam" id="PF03489">
    <property type="entry name" value="SapB_2"/>
    <property type="match status" value="1"/>
</dbReference>
<dbReference type="Gene3D" id="1.10.225.10">
    <property type="entry name" value="Saposin-like"/>
    <property type="match status" value="1"/>
</dbReference>
<keyword evidence="2" id="KW-0325">Glycoprotein</keyword>
<dbReference type="AlphaFoldDB" id="A0A8S1HC29"/>
<accession>A0A8S1HC29</accession>
<organism evidence="5 6">
    <name type="scientific">Caenorhabditis auriculariae</name>
    <dbReference type="NCBI Taxonomy" id="2777116"/>
    <lineage>
        <taxon>Eukaryota</taxon>
        <taxon>Metazoa</taxon>
        <taxon>Ecdysozoa</taxon>
        <taxon>Nematoda</taxon>
        <taxon>Chromadorea</taxon>
        <taxon>Rhabditida</taxon>
        <taxon>Rhabditina</taxon>
        <taxon>Rhabditomorpha</taxon>
        <taxon>Rhabditoidea</taxon>
        <taxon>Rhabditidae</taxon>
        <taxon>Peloderinae</taxon>
        <taxon>Caenorhabditis</taxon>
    </lineage>
</organism>
<dbReference type="SUPFAM" id="SSF47862">
    <property type="entry name" value="Saposin"/>
    <property type="match status" value="1"/>
</dbReference>
<dbReference type="Proteomes" id="UP000835052">
    <property type="component" value="Unassembled WGS sequence"/>
</dbReference>
<evidence type="ECO:0000256" key="1">
    <source>
        <dbReference type="ARBA" id="ARBA00023157"/>
    </source>
</evidence>
<dbReference type="PROSITE" id="PS50015">
    <property type="entry name" value="SAP_B"/>
    <property type="match status" value="1"/>
</dbReference>
<gene>
    <name evidence="5" type="ORF">CAUJ_LOCUS9043</name>
</gene>
<reference evidence="5" key="1">
    <citation type="submission" date="2020-10" db="EMBL/GenBank/DDBJ databases">
        <authorList>
            <person name="Kikuchi T."/>
        </authorList>
    </citation>
    <scope>NUCLEOTIDE SEQUENCE</scope>
    <source>
        <strain evidence="5">NKZ352</strain>
    </source>
</reference>
<sequence length="134" mass="15156">MNRNRPEENELFILNDNFLIFMAMLKWVSMGIAFYYFCAMSAAIPAKEKVVVSHDSFLECEMCKMAVQVVVPMLGGDVEDIKSAVDAECKKEFKSVPFGTQECKKFIDEKLDPIIHELENGTAPKDVCTKLSMC</sequence>
<feature type="domain" description="Saposin B-type" evidence="4">
    <location>
        <begin position="56"/>
        <end position="134"/>
    </location>
</feature>
<proteinExistence type="predicted"/>
<keyword evidence="3" id="KW-1133">Transmembrane helix</keyword>
<evidence type="ECO:0000256" key="3">
    <source>
        <dbReference type="SAM" id="Phobius"/>
    </source>
</evidence>
<evidence type="ECO:0000259" key="4">
    <source>
        <dbReference type="PROSITE" id="PS50015"/>
    </source>
</evidence>